<evidence type="ECO:0000256" key="2">
    <source>
        <dbReference type="ARBA" id="ARBA00013194"/>
    </source>
</evidence>
<dbReference type="PROSITE" id="PS50198">
    <property type="entry name" value="PPIC_PPIASE_2"/>
    <property type="match status" value="1"/>
</dbReference>
<evidence type="ECO:0000313" key="9">
    <source>
        <dbReference type="Proteomes" id="UP001333818"/>
    </source>
</evidence>
<dbReference type="GO" id="GO:0003755">
    <property type="term" value="F:peptidyl-prolyl cis-trans isomerase activity"/>
    <property type="evidence" value="ECO:0007669"/>
    <property type="project" value="UniProtKB-KW"/>
</dbReference>
<gene>
    <name evidence="8" type="ORF">V2H45_00060</name>
</gene>
<comment type="caution">
    <text evidence="8">The sequence shown here is derived from an EMBL/GenBank/DDBJ whole genome shotgun (WGS) entry which is preliminary data.</text>
</comment>
<sequence>MMPQDNSAGQSDIFLGQLAIYRLLPTFKRESAIDRAIANLSLSPEEINLALQQFQQRYQLTTQEALQNYCRIYNLTDQLLQAIALREFKVEKFKQQTWGNRLESTFLNRRATLDRAVYSLIRHKNPELLQELFFRIQAGEQSFHELASLYSQGVETQTGGMIGPIPLSKLHPLMAEKLRNSRPQQVHPPFLLEEWFVILRLEKFLPAQFDEQTKQILLNQLFEEFLQEPSATPIGNSPTQTPN</sequence>
<organism evidence="8 9">
    <name type="scientific">Tumidithrix elongata BACA0141</name>
    <dbReference type="NCBI Taxonomy" id="2716417"/>
    <lineage>
        <taxon>Bacteria</taxon>
        <taxon>Bacillati</taxon>
        <taxon>Cyanobacteriota</taxon>
        <taxon>Cyanophyceae</taxon>
        <taxon>Pseudanabaenales</taxon>
        <taxon>Pseudanabaenaceae</taxon>
        <taxon>Tumidithrix</taxon>
        <taxon>Tumidithrix elongata</taxon>
    </lineage>
</organism>
<dbReference type="EMBL" id="JAZBJZ010000001">
    <property type="protein sequence ID" value="MEE3715130.1"/>
    <property type="molecule type" value="Genomic_DNA"/>
</dbReference>
<dbReference type="InterPro" id="IPR046357">
    <property type="entry name" value="PPIase_dom_sf"/>
</dbReference>
<dbReference type="EC" id="5.2.1.8" evidence="2"/>
<dbReference type="SUPFAM" id="SSF54534">
    <property type="entry name" value="FKBP-like"/>
    <property type="match status" value="1"/>
</dbReference>
<reference evidence="8" key="1">
    <citation type="submission" date="2024-01" db="EMBL/GenBank/DDBJ databases">
        <title>Bank of Algae and Cyanobacteria of the Azores (BACA) strain genomes.</title>
        <authorList>
            <person name="Luz R."/>
            <person name="Cordeiro R."/>
            <person name="Fonseca A."/>
            <person name="Goncalves V."/>
        </authorList>
    </citation>
    <scope>NUCLEOTIDE SEQUENCE</scope>
    <source>
        <strain evidence="8">BACA0141</strain>
    </source>
</reference>
<keyword evidence="5 6" id="KW-0413">Isomerase</keyword>
<evidence type="ECO:0000259" key="7">
    <source>
        <dbReference type="PROSITE" id="PS50198"/>
    </source>
</evidence>
<evidence type="ECO:0000256" key="5">
    <source>
        <dbReference type="ARBA" id="ARBA00023235"/>
    </source>
</evidence>
<keyword evidence="9" id="KW-1185">Reference proteome</keyword>
<name>A0AAW9PPN9_9CYAN</name>
<dbReference type="Pfam" id="PF00639">
    <property type="entry name" value="Rotamase"/>
    <property type="match status" value="1"/>
</dbReference>
<comment type="catalytic activity">
    <reaction evidence="1">
        <text>[protein]-peptidylproline (omega=180) = [protein]-peptidylproline (omega=0)</text>
        <dbReference type="Rhea" id="RHEA:16237"/>
        <dbReference type="Rhea" id="RHEA-COMP:10747"/>
        <dbReference type="Rhea" id="RHEA-COMP:10748"/>
        <dbReference type="ChEBI" id="CHEBI:83833"/>
        <dbReference type="ChEBI" id="CHEBI:83834"/>
        <dbReference type="EC" id="5.2.1.8"/>
    </reaction>
</comment>
<evidence type="ECO:0000256" key="4">
    <source>
        <dbReference type="ARBA" id="ARBA00023110"/>
    </source>
</evidence>
<protein>
    <recommendedName>
        <fullName evidence="2">peptidylprolyl isomerase</fullName>
        <ecNumber evidence="2">5.2.1.8</ecNumber>
    </recommendedName>
</protein>
<evidence type="ECO:0000256" key="3">
    <source>
        <dbReference type="ARBA" id="ARBA00022729"/>
    </source>
</evidence>
<evidence type="ECO:0000256" key="6">
    <source>
        <dbReference type="PROSITE-ProRule" id="PRU00278"/>
    </source>
</evidence>
<evidence type="ECO:0000313" key="8">
    <source>
        <dbReference type="EMBL" id="MEE3715130.1"/>
    </source>
</evidence>
<proteinExistence type="predicted"/>
<dbReference type="Proteomes" id="UP001333818">
    <property type="component" value="Unassembled WGS sequence"/>
</dbReference>
<dbReference type="RefSeq" id="WP_330481552.1">
    <property type="nucleotide sequence ID" value="NZ_JAZBJZ010000001.1"/>
</dbReference>
<dbReference type="Gene3D" id="3.10.50.40">
    <property type="match status" value="1"/>
</dbReference>
<feature type="domain" description="PpiC" evidence="7">
    <location>
        <begin position="111"/>
        <end position="203"/>
    </location>
</feature>
<keyword evidence="3" id="KW-0732">Signal</keyword>
<dbReference type="PANTHER" id="PTHR47245:SF1">
    <property type="entry name" value="FOLDASE PROTEIN PRSA"/>
    <property type="match status" value="1"/>
</dbReference>
<dbReference type="InterPro" id="IPR050245">
    <property type="entry name" value="PrsA_foldase"/>
</dbReference>
<dbReference type="InterPro" id="IPR000297">
    <property type="entry name" value="PPIase_PpiC"/>
</dbReference>
<dbReference type="AlphaFoldDB" id="A0AAW9PPN9"/>
<accession>A0AAW9PPN9</accession>
<dbReference type="PANTHER" id="PTHR47245">
    <property type="entry name" value="PEPTIDYLPROLYL ISOMERASE"/>
    <property type="match status" value="1"/>
</dbReference>
<keyword evidence="4 6" id="KW-0697">Rotamase</keyword>
<evidence type="ECO:0000256" key="1">
    <source>
        <dbReference type="ARBA" id="ARBA00000971"/>
    </source>
</evidence>